<reference evidence="6" key="1">
    <citation type="submission" date="2022-04" db="EMBL/GenBank/DDBJ databases">
        <title>A functionally conserved STORR gene fusion in Papaver species that diverged 16.8 million years ago.</title>
        <authorList>
            <person name="Catania T."/>
        </authorList>
    </citation>
    <scope>NUCLEOTIDE SEQUENCE</scope>
    <source>
        <strain evidence="6">S-188037</strain>
    </source>
</reference>
<dbReference type="GO" id="GO:0006631">
    <property type="term" value="P:fatty acid metabolic process"/>
    <property type="evidence" value="ECO:0007669"/>
    <property type="project" value="TreeGrafter"/>
</dbReference>
<evidence type="ECO:0000313" key="6">
    <source>
        <dbReference type="EMBL" id="KAI3903234.1"/>
    </source>
</evidence>
<keyword evidence="2" id="KW-0446">Lipid-binding</keyword>
<evidence type="ECO:0000313" key="7">
    <source>
        <dbReference type="Proteomes" id="UP001202328"/>
    </source>
</evidence>
<comment type="similarity">
    <text evidence="1">Belongs to the ACBP family.</text>
</comment>
<evidence type="ECO:0000259" key="5">
    <source>
        <dbReference type="PROSITE" id="PS51228"/>
    </source>
</evidence>
<accession>A0AAD4SF80</accession>
<dbReference type="PANTHER" id="PTHR23310">
    <property type="entry name" value="ACYL-COA-BINDING PROTEIN, ACBP"/>
    <property type="match status" value="1"/>
</dbReference>
<feature type="domain" description="ACB" evidence="5">
    <location>
        <begin position="228"/>
        <end position="318"/>
    </location>
</feature>
<feature type="chain" id="PRO_5041903784" description="ACB domain-containing protein" evidence="4">
    <location>
        <begin position="19"/>
        <end position="380"/>
    </location>
</feature>
<dbReference type="Proteomes" id="UP001202328">
    <property type="component" value="Unassembled WGS sequence"/>
</dbReference>
<dbReference type="InterPro" id="IPR000582">
    <property type="entry name" value="Acyl-CoA-binding_protein"/>
</dbReference>
<feature type="compositionally biased region" description="Basic and acidic residues" evidence="3">
    <location>
        <begin position="357"/>
        <end position="372"/>
    </location>
</feature>
<comment type="caution">
    <text evidence="6">The sequence shown here is derived from an EMBL/GenBank/DDBJ whole genome shotgun (WGS) entry which is preliminary data.</text>
</comment>
<dbReference type="InterPro" id="IPR014352">
    <property type="entry name" value="FERM/acyl-CoA-bd_prot_sf"/>
</dbReference>
<feature type="region of interest" description="Disordered" evidence="3">
    <location>
        <begin position="316"/>
        <end position="380"/>
    </location>
</feature>
<organism evidence="6 7">
    <name type="scientific">Papaver atlanticum</name>
    <dbReference type="NCBI Taxonomy" id="357466"/>
    <lineage>
        <taxon>Eukaryota</taxon>
        <taxon>Viridiplantae</taxon>
        <taxon>Streptophyta</taxon>
        <taxon>Embryophyta</taxon>
        <taxon>Tracheophyta</taxon>
        <taxon>Spermatophyta</taxon>
        <taxon>Magnoliopsida</taxon>
        <taxon>Ranunculales</taxon>
        <taxon>Papaveraceae</taxon>
        <taxon>Papaveroideae</taxon>
        <taxon>Papaver</taxon>
    </lineage>
</organism>
<evidence type="ECO:0000256" key="4">
    <source>
        <dbReference type="SAM" id="SignalP"/>
    </source>
</evidence>
<protein>
    <recommendedName>
        <fullName evidence="5">ACB domain-containing protein</fullName>
    </recommendedName>
</protein>
<name>A0AAD4SF80_9MAGN</name>
<keyword evidence="4" id="KW-0732">Signal</keyword>
<dbReference type="AlphaFoldDB" id="A0AAD4SF80"/>
<evidence type="ECO:0000256" key="1">
    <source>
        <dbReference type="ARBA" id="ARBA00005567"/>
    </source>
</evidence>
<dbReference type="SUPFAM" id="SSF47027">
    <property type="entry name" value="Acyl-CoA binding protein"/>
    <property type="match status" value="1"/>
</dbReference>
<dbReference type="PROSITE" id="PS51228">
    <property type="entry name" value="ACB_2"/>
    <property type="match status" value="1"/>
</dbReference>
<dbReference type="Pfam" id="PF00887">
    <property type="entry name" value="ACBP"/>
    <property type="match status" value="1"/>
</dbReference>
<proteinExistence type="inferred from homology"/>
<dbReference type="PANTHER" id="PTHR23310:SF105">
    <property type="entry name" value="ACYL-COA-BINDING DOMAIN-CONTAINING PROTEIN 5"/>
    <property type="match status" value="1"/>
</dbReference>
<evidence type="ECO:0000256" key="2">
    <source>
        <dbReference type="ARBA" id="ARBA00023121"/>
    </source>
</evidence>
<sequence>MDIFKEFILTVLISMCLAFLIAKLVSGASSSSSTSTSSINNGVVEQEKIIAAAAAPLKSEKKRSKKKKDKEIVDKEKLVIEERSFVSSELKNTGLQIENKVEESVEVNDVLVDKIDLVGKDLSNEEVRGENLNKLVEIVGEEEKEVIQVKEDEEDKEVVKTSDEDDGKVVEENLVVGMSERDEIGVELENTSDVVVEKESGLKEEEKTGIDCLVSDDEEWEGIEISEVENYFATASTFVTFGVNNQVLSKLSSDVQMQLYGLHKVATEGPCYEPQPMALMVTARAKWHAWQRLGNMSPEVAMEQYTALLTESVPGWTGRNAEGQSKHDQSSDSPGTDVSGVKHHNLTSSQDYQPVSEDERKPGDSSSAERSDGTGGAKIL</sequence>
<dbReference type="GO" id="GO:0000062">
    <property type="term" value="F:fatty-acyl-CoA binding"/>
    <property type="evidence" value="ECO:0007669"/>
    <property type="project" value="InterPro"/>
</dbReference>
<dbReference type="EMBL" id="JAJJMB010011222">
    <property type="protein sequence ID" value="KAI3903234.1"/>
    <property type="molecule type" value="Genomic_DNA"/>
</dbReference>
<dbReference type="Gene3D" id="1.20.80.10">
    <property type="match status" value="1"/>
</dbReference>
<keyword evidence="7" id="KW-1185">Reference proteome</keyword>
<feature type="signal peptide" evidence="4">
    <location>
        <begin position="1"/>
        <end position="18"/>
    </location>
</feature>
<dbReference type="InterPro" id="IPR035984">
    <property type="entry name" value="Acyl-CoA-binding_sf"/>
</dbReference>
<gene>
    <name evidence="6" type="ORF">MKW98_031888</name>
</gene>
<evidence type="ECO:0000256" key="3">
    <source>
        <dbReference type="SAM" id="MobiDB-lite"/>
    </source>
</evidence>